<dbReference type="GeneID" id="36377133"/>
<evidence type="ECO:0000313" key="5">
    <source>
        <dbReference type="WBParaSite" id="SRAE_1000302100.1"/>
    </source>
</evidence>
<reference evidence="3 4" key="1">
    <citation type="submission" date="2014-09" db="EMBL/GenBank/DDBJ databases">
        <authorList>
            <person name="Martin A.A."/>
        </authorList>
    </citation>
    <scope>NUCLEOTIDE SEQUENCE</scope>
    <source>
        <strain evidence="4">ED321</strain>
        <strain evidence="3">ED321 Heterogonic</strain>
    </source>
</reference>
<dbReference type="InterPro" id="IPR005024">
    <property type="entry name" value="Snf7_fam"/>
</dbReference>
<reference evidence="5" key="2">
    <citation type="submission" date="2020-12" db="UniProtKB">
        <authorList>
            <consortium name="WormBaseParasite"/>
        </authorList>
    </citation>
    <scope>IDENTIFICATION</scope>
</reference>
<evidence type="ECO:0000313" key="4">
    <source>
        <dbReference type="Proteomes" id="UP000035682"/>
    </source>
</evidence>
<name>A0A090L9H5_STRRB</name>
<keyword evidence="4" id="KW-1185">Reference proteome</keyword>
<evidence type="ECO:0000313" key="6">
    <source>
        <dbReference type="WormBase" id="SRAE_1000302100"/>
    </source>
</evidence>
<dbReference type="STRING" id="34506.A0A090L9H5"/>
<feature type="coiled-coil region" evidence="2">
    <location>
        <begin position="12"/>
        <end position="42"/>
    </location>
</feature>
<dbReference type="WBParaSite" id="SRAE_1000302100.1">
    <property type="protein sequence ID" value="SRAE_1000302100.1"/>
    <property type="gene ID" value="WBGene00259638"/>
</dbReference>
<evidence type="ECO:0000313" key="3">
    <source>
        <dbReference type="EMBL" id="CEF64768.1"/>
    </source>
</evidence>
<dbReference type="Pfam" id="PF03357">
    <property type="entry name" value="Snf7"/>
    <property type="match status" value="1"/>
</dbReference>
<dbReference type="WormBase" id="SRAE_1000302100">
    <property type="protein sequence ID" value="SRP08231"/>
    <property type="gene ID" value="WBGene00259638"/>
</dbReference>
<dbReference type="Proteomes" id="UP000035682">
    <property type="component" value="Unplaced"/>
</dbReference>
<accession>A0A090L9H5</accession>
<evidence type="ECO:0000256" key="2">
    <source>
        <dbReference type="SAM" id="Coils"/>
    </source>
</evidence>
<dbReference type="CTD" id="36377133"/>
<dbReference type="OrthoDB" id="10252926at2759"/>
<dbReference type="AlphaFoldDB" id="A0A090L9H5"/>
<comment type="similarity">
    <text evidence="1">Belongs to the SNF7 family.</text>
</comment>
<dbReference type="Gene3D" id="6.10.140.1230">
    <property type="match status" value="1"/>
</dbReference>
<protein>
    <submittedName>
        <fullName evidence="3 5">Charged multivesicular body protein 2a</fullName>
    </submittedName>
</protein>
<proteinExistence type="inferred from homology"/>
<dbReference type="EMBL" id="LN609528">
    <property type="protein sequence ID" value="CEF64768.1"/>
    <property type="molecule type" value="Genomic_DNA"/>
</dbReference>
<dbReference type="RefSeq" id="XP_024503969.1">
    <property type="nucleotide sequence ID" value="XM_024650165.1"/>
</dbReference>
<dbReference type="GO" id="GO:0007034">
    <property type="term" value="P:vacuolar transport"/>
    <property type="evidence" value="ECO:0007669"/>
    <property type="project" value="InterPro"/>
</dbReference>
<gene>
    <name evidence="3 5 6" type="ORF">SRAE_1000302100</name>
</gene>
<sequence>MKKLFGKRESPSEKLKRNQKCLNKVMREIDREKKLFELKEKEITIEIKKMAKINQMDSVYIMAKQLVKTRNYRKKLSIMKANIQEVSLKITTLKSQDSIDTTMKSIVISMKKMSNCMNLPRIKEIMMDFEKESKVVDIKNDIIDDAFDDIIDDSDKTESVINSILDELGIQIKDKLNNLPVVSNKVEVEKKNKLNDKRTPPNFHDDLHTRLQNLKRK</sequence>
<evidence type="ECO:0000256" key="1">
    <source>
        <dbReference type="ARBA" id="ARBA00006190"/>
    </source>
</evidence>
<dbReference type="PANTHER" id="PTHR10476">
    <property type="entry name" value="CHARGED MULTIVESICULAR BODY PROTEIN"/>
    <property type="match status" value="1"/>
</dbReference>
<keyword evidence="2" id="KW-0175">Coiled coil</keyword>
<organism evidence="3">
    <name type="scientific">Strongyloides ratti</name>
    <name type="common">Parasitic roundworm</name>
    <dbReference type="NCBI Taxonomy" id="34506"/>
    <lineage>
        <taxon>Eukaryota</taxon>
        <taxon>Metazoa</taxon>
        <taxon>Ecdysozoa</taxon>
        <taxon>Nematoda</taxon>
        <taxon>Chromadorea</taxon>
        <taxon>Rhabditida</taxon>
        <taxon>Tylenchina</taxon>
        <taxon>Panagrolaimomorpha</taxon>
        <taxon>Strongyloidoidea</taxon>
        <taxon>Strongyloididae</taxon>
        <taxon>Strongyloides</taxon>
    </lineage>
</organism>